<protein>
    <recommendedName>
        <fullName evidence="1">Abortive phage infection protein C-terminal domain-containing protein</fullName>
    </recommendedName>
</protein>
<keyword evidence="3" id="KW-1185">Reference proteome</keyword>
<gene>
    <name evidence="2" type="ORF">BKA14_000060</name>
</gene>
<evidence type="ECO:0000313" key="2">
    <source>
        <dbReference type="EMBL" id="MBB4689912.1"/>
    </source>
</evidence>
<organism evidence="2 3">
    <name type="scientific">Paractinoplanes abujensis</name>
    <dbReference type="NCBI Taxonomy" id="882441"/>
    <lineage>
        <taxon>Bacteria</taxon>
        <taxon>Bacillati</taxon>
        <taxon>Actinomycetota</taxon>
        <taxon>Actinomycetes</taxon>
        <taxon>Micromonosporales</taxon>
        <taxon>Micromonosporaceae</taxon>
        <taxon>Paractinoplanes</taxon>
    </lineage>
</organism>
<proteinExistence type="predicted"/>
<name>A0A7W7CJZ9_9ACTN</name>
<dbReference type="EMBL" id="JACHMF010000001">
    <property type="protein sequence ID" value="MBB4689912.1"/>
    <property type="molecule type" value="Genomic_DNA"/>
</dbReference>
<feature type="domain" description="Abortive phage infection protein C-terminal" evidence="1">
    <location>
        <begin position="180"/>
        <end position="334"/>
    </location>
</feature>
<reference evidence="2 3" key="1">
    <citation type="submission" date="2020-08" db="EMBL/GenBank/DDBJ databases">
        <title>Sequencing the genomes of 1000 actinobacteria strains.</title>
        <authorList>
            <person name="Klenk H.-P."/>
        </authorList>
    </citation>
    <scope>NUCLEOTIDE SEQUENCE [LARGE SCALE GENOMIC DNA]</scope>
    <source>
        <strain evidence="2 3">DSM 45518</strain>
    </source>
</reference>
<evidence type="ECO:0000313" key="3">
    <source>
        <dbReference type="Proteomes" id="UP000542742"/>
    </source>
</evidence>
<comment type="caution">
    <text evidence="2">The sequence shown here is derived from an EMBL/GenBank/DDBJ whole genome shotgun (WGS) entry which is preliminary data.</text>
</comment>
<dbReference type="Proteomes" id="UP000542742">
    <property type="component" value="Unassembled WGS sequence"/>
</dbReference>
<dbReference type="InterPro" id="IPR018891">
    <property type="entry name" value="AIPR_C"/>
</dbReference>
<dbReference type="AlphaFoldDB" id="A0A7W7CJZ9"/>
<evidence type="ECO:0000259" key="1">
    <source>
        <dbReference type="Pfam" id="PF10592"/>
    </source>
</evidence>
<accession>A0A7W7CJZ9</accession>
<dbReference type="Pfam" id="PF10592">
    <property type="entry name" value="AIPR"/>
    <property type="match status" value="1"/>
</dbReference>
<sequence>MVVDGRDDYGIDAVAIGQANPQLWLIQTKWNRNGQASIGVADALKMIEGLEKLDHQDYSPLNAKLQALAPRIKGVLDQEDARITLLIGLMGVQSLSTDVTRRLDEACARFNGFGPMLDYEVCLAPEIWGIVQAGITPPKVDLTVKMQEWFRRAYPFDSYSGSVPVGEVADWLDEHGDRLFEGNIRKSLGITRVNQSVVETLQVEPSRFFYYNNGITILCRGIEATPFARTSPHGPISLKLTDASVVNGAQTVSAALEAMKRDPATLEAAFVTVKVIATGRGADDIANQITKATNTQNHVERRDYVALDPVQSNIRDDFALTLQKTYTIKRGEIEPPPEAGCSVVHAAIALACAHHNSELAVRAKRDPDLLWEEGPAGAYRLLFHPQPSALQIWRSVLLLRAVRTTLHECRAQWEGRAGSIAEHGEFLIAHLVFQELGRDGVDNPEFEWEDVLAQAPEATQNAVRRLVNAVDSHYGTTSFITSTLGNPERFSFLAQEILADGRAGKPVPALPDSYIPRAPRQRTRRPNTVSILVDAGRIKEGTPLEFRPIGGPERQAIQSWLEGDSRRTQATWVNHRTKPLLWAVDGQRYSPTGLVQRIWATAGWKNAPIAVQGTAQWFLPGEGSLVGLAEAILRAEEQQPEAN</sequence>